<reference evidence="3 4" key="1">
    <citation type="submission" date="2017-11" db="EMBL/GenBank/DDBJ databases">
        <title>Draft genome sequence of Rhizobiales bacterium SY3-13.</title>
        <authorList>
            <person name="Sun C."/>
        </authorList>
    </citation>
    <scope>NUCLEOTIDE SEQUENCE [LARGE SCALE GENOMIC DNA]</scope>
    <source>
        <strain evidence="3 4">SY3-13</strain>
    </source>
</reference>
<dbReference type="SUPFAM" id="SSF53474">
    <property type="entry name" value="alpha/beta-Hydrolases"/>
    <property type="match status" value="1"/>
</dbReference>
<gene>
    <name evidence="3" type="ORF">CVT23_11300</name>
</gene>
<comment type="caution">
    <text evidence="3">The sequence shown here is derived from an EMBL/GenBank/DDBJ whole genome shotgun (WGS) entry which is preliminary data.</text>
</comment>
<dbReference type="AlphaFoldDB" id="A0A2M9G1P8"/>
<evidence type="ECO:0000313" key="3">
    <source>
        <dbReference type="EMBL" id="PJK29631.1"/>
    </source>
</evidence>
<proteinExistence type="predicted"/>
<dbReference type="Proteomes" id="UP000229498">
    <property type="component" value="Unassembled WGS sequence"/>
</dbReference>
<protein>
    <recommendedName>
        <fullName evidence="2">Peptidase S9 prolyl oligopeptidase catalytic domain-containing protein</fullName>
    </recommendedName>
</protein>
<dbReference type="GO" id="GO:0008236">
    <property type="term" value="F:serine-type peptidase activity"/>
    <property type="evidence" value="ECO:0007669"/>
    <property type="project" value="InterPro"/>
</dbReference>
<dbReference type="Gene3D" id="3.40.50.1820">
    <property type="entry name" value="alpha/beta hydrolase"/>
    <property type="match status" value="1"/>
</dbReference>
<sequence length="278" mass="30758">MAALSLLTLCVAAACGDEGGARNNTGPPSINSVPQTASTLPPEARIVDSPDVIDRPGSAIVVIYNHGTERPQRREDCDAYHNSVPPSLRRLRMERLHVYKLCSETLEDRDRPTGNYVYHRVDEIAEAIARLNALGVTAERIFVAGHSAGGWSSLMAAIEHGDSFNGAIAFAPSFAGPRDEINVYPRWRQEARPRQIAHMKTAERMDALVFAYEGDPFNRPQELRFLTETWPDSVQLVGYDCNGPGHLTHLRDCREAATRHMIATFIESELAEARPQGQ</sequence>
<keyword evidence="4" id="KW-1185">Reference proteome</keyword>
<evidence type="ECO:0000259" key="2">
    <source>
        <dbReference type="Pfam" id="PF00326"/>
    </source>
</evidence>
<feature type="region of interest" description="Disordered" evidence="1">
    <location>
        <begin position="20"/>
        <end position="42"/>
    </location>
</feature>
<evidence type="ECO:0000313" key="4">
    <source>
        <dbReference type="Proteomes" id="UP000229498"/>
    </source>
</evidence>
<dbReference type="RefSeq" id="WP_164516448.1">
    <property type="nucleotide sequence ID" value="NZ_PHIG01000032.1"/>
</dbReference>
<name>A0A2M9G1P8_9PROT</name>
<accession>A0A2M9G1P8</accession>
<dbReference type="Pfam" id="PF00326">
    <property type="entry name" value="Peptidase_S9"/>
    <property type="match status" value="1"/>
</dbReference>
<dbReference type="GO" id="GO:0006508">
    <property type="term" value="P:proteolysis"/>
    <property type="evidence" value="ECO:0007669"/>
    <property type="project" value="InterPro"/>
</dbReference>
<dbReference type="InterPro" id="IPR029058">
    <property type="entry name" value="AB_hydrolase_fold"/>
</dbReference>
<feature type="domain" description="Peptidase S9 prolyl oligopeptidase catalytic" evidence="2">
    <location>
        <begin position="119"/>
        <end position="174"/>
    </location>
</feature>
<evidence type="ECO:0000256" key="1">
    <source>
        <dbReference type="SAM" id="MobiDB-lite"/>
    </source>
</evidence>
<organism evidence="3 4">
    <name type="scientific">Minwuia thermotolerans</name>
    <dbReference type="NCBI Taxonomy" id="2056226"/>
    <lineage>
        <taxon>Bacteria</taxon>
        <taxon>Pseudomonadati</taxon>
        <taxon>Pseudomonadota</taxon>
        <taxon>Alphaproteobacteria</taxon>
        <taxon>Minwuiales</taxon>
        <taxon>Minwuiaceae</taxon>
        <taxon>Minwuia</taxon>
    </lineage>
</organism>
<dbReference type="EMBL" id="PHIG01000032">
    <property type="protein sequence ID" value="PJK29631.1"/>
    <property type="molecule type" value="Genomic_DNA"/>
</dbReference>
<feature type="compositionally biased region" description="Polar residues" evidence="1">
    <location>
        <begin position="22"/>
        <end position="39"/>
    </location>
</feature>
<dbReference type="InterPro" id="IPR001375">
    <property type="entry name" value="Peptidase_S9_cat"/>
</dbReference>